<sequence>MTRRHWMNLLRTWGLGAGAATAAGSASVAAPAAPAAAPARSDRVQLSAAEWRQRLNAAQFDVLREEGTEPPHSSPLNAEKRAGTYQCAGCALPLFSSSAKYESGTGWPSFHTPLPQALGMRTDYKLLLPRTEYHCARCGGHQGHVFSDGPRPSGLRYCNNGVALRFVPEAA</sequence>
<evidence type="ECO:0000256" key="3">
    <source>
        <dbReference type="ARBA" id="ARBA00048488"/>
    </source>
</evidence>
<keyword evidence="2 6" id="KW-0560">Oxidoreductase</keyword>
<gene>
    <name evidence="6" type="primary">msrB</name>
    <name evidence="6" type="ORF">EOE66_11695</name>
</gene>
<keyword evidence="7" id="KW-1185">Reference proteome</keyword>
<proteinExistence type="predicted"/>
<feature type="chain" id="PRO_5019044347" description="peptide-methionine (R)-S-oxide reductase" evidence="4">
    <location>
        <begin position="23"/>
        <end position="171"/>
    </location>
</feature>
<dbReference type="OrthoDB" id="9785497at2"/>
<dbReference type="NCBIfam" id="TIGR00357">
    <property type="entry name" value="peptide-methionine (R)-S-oxide reductase MsrB"/>
    <property type="match status" value="1"/>
</dbReference>
<evidence type="ECO:0000256" key="4">
    <source>
        <dbReference type="SAM" id="SignalP"/>
    </source>
</evidence>
<reference evidence="6 7" key="1">
    <citation type="submission" date="2019-01" db="EMBL/GenBank/DDBJ databases">
        <authorList>
            <person name="Chen W.-M."/>
        </authorList>
    </citation>
    <scope>NUCLEOTIDE SEQUENCE [LARGE SCALE GENOMIC DNA]</scope>
    <source>
        <strain evidence="6 7">KYPY4</strain>
    </source>
</reference>
<dbReference type="PANTHER" id="PTHR10173">
    <property type="entry name" value="METHIONINE SULFOXIDE REDUCTASE"/>
    <property type="match status" value="1"/>
</dbReference>
<dbReference type="PROSITE" id="PS51790">
    <property type="entry name" value="MSRB"/>
    <property type="match status" value="1"/>
</dbReference>
<evidence type="ECO:0000313" key="6">
    <source>
        <dbReference type="EMBL" id="RVU46478.1"/>
    </source>
</evidence>
<evidence type="ECO:0000256" key="2">
    <source>
        <dbReference type="ARBA" id="ARBA00023002"/>
    </source>
</evidence>
<keyword evidence="4" id="KW-0732">Signal</keyword>
<dbReference type="AlphaFoldDB" id="A0A437RIG4"/>
<feature type="signal peptide" evidence="4">
    <location>
        <begin position="1"/>
        <end position="22"/>
    </location>
</feature>
<evidence type="ECO:0000256" key="1">
    <source>
        <dbReference type="ARBA" id="ARBA00012499"/>
    </source>
</evidence>
<name>A0A437RIG4_9BURK</name>
<dbReference type="PANTHER" id="PTHR10173:SF57">
    <property type="entry name" value="PEPTIDE-METHIONINE (R)-S-OXIDE REDUCTASE"/>
    <property type="match status" value="1"/>
</dbReference>
<dbReference type="EC" id="1.8.4.12" evidence="1"/>
<dbReference type="EMBL" id="SACR01000003">
    <property type="protein sequence ID" value="RVU46478.1"/>
    <property type="molecule type" value="Genomic_DNA"/>
</dbReference>
<evidence type="ECO:0000259" key="5">
    <source>
        <dbReference type="PROSITE" id="PS51790"/>
    </source>
</evidence>
<protein>
    <recommendedName>
        <fullName evidence="1">peptide-methionine (R)-S-oxide reductase</fullName>
        <ecNumber evidence="1">1.8.4.12</ecNumber>
    </recommendedName>
</protein>
<dbReference type="Proteomes" id="UP000285575">
    <property type="component" value="Unassembled WGS sequence"/>
</dbReference>
<evidence type="ECO:0000313" key="7">
    <source>
        <dbReference type="Proteomes" id="UP000285575"/>
    </source>
</evidence>
<dbReference type="GO" id="GO:0033743">
    <property type="term" value="F:peptide-methionine (R)-S-oxide reductase activity"/>
    <property type="evidence" value="ECO:0007669"/>
    <property type="project" value="UniProtKB-EC"/>
</dbReference>
<dbReference type="Gene3D" id="2.170.150.20">
    <property type="entry name" value="Peptide methionine sulfoxide reductase"/>
    <property type="match status" value="1"/>
</dbReference>
<dbReference type="InterPro" id="IPR028427">
    <property type="entry name" value="Met_Sox_Rdtase_MsrB"/>
</dbReference>
<comment type="catalytic activity">
    <reaction evidence="3">
        <text>L-methionyl-[protein] + [thioredoxin]-disulfide + H2O = L-methionyl-(R)-S-oxide-[protein] + [thioredoxin]-dithiol</text>
        <dbReference type="Rhea" id="RHEA:24164"/>
        <dbReference type="Rhea" id="RHEA-COMP:10698"/>
        <dbReference type="Rhea" id="RHEA-COMP:10700"/>
        <dbReference type="Rhea" id="RHEA-COMP:12313"/>
        <dbReference type="Rhea" id="RHEA-COMP:12314"/>
        <dbReference type="ChEBI" id="CHEBI:15377"/>
        <dbReference type="ChEBI" id="CHEBI:16044"/>
        <dbReference type="ChEBI" id="CHEBI:29950"/>
        <dbReference type="ChEBI" id="CHEBI:45764"/>
        <dbReference type="ChEBI" id="CHEBI:50058"/>
        <dbReference type="EC" id="1.8.4.12"/>
    </reaction>
</comment>
<dbReference type="GO" id="GO:0005737">
    <property type="term" value="C:cytoplasm"/>
    <property type="evidence" value="ECO:0007669"/>
    <property type="project" value="TreeGrafter"/>
</dbReference>
<organism evidence="6 7">
    <name type="scientific">Rubrivivax rivuli</name>
    <dbReference type="NCBI Taxonomy" id="1862385"/>
    <lineage>
        <taxon>Bacteria</taxon>
        <taxon>Pseudomonadati</taxon>
        <taxon>Pseudomonadota</taxon>
        <taxon>Betaproteobacteria</taxon>
        <taxon>Burkholderiales</taxon>
        <taxon>Sphaerotilaceae</taxon>
        <taxon>Rubrivivax</taxon>
    </lineage>
</organism>
<dbReference type="GO" id="GO:0030091">
    <property type="term" value="P:protein repair"/>
    <property type="evidence" value="ECO:0007669"/>
    <property type="project" value="InterPro"/>
</dbReference>
<comment type="caution">
    <text evidence="6">The sequence shown here is derived from an EMBL/GenBank/DDBJ whole genome shotgun (WGS) entry which is preliminary data.</text>
</comment>
<feature type="domain" description="MsrB" evidence="5">
    <location>
        <begin position="48"/>
        <end position="169"/>
    </location>
</feature>
<dbReference type="RefSeq" id="WP_128228838.1">
    <property type="nucleotide sequence ID" value="NZ_SACR01000003.1"/>
</dbReference>
<dbReference type="SUPFAM" id="SSF51316">
    <property type="entry name" value="Mss4-like"/>
    <property type="match status" value="1"/>
</dbReference>
<accession>A0A437RIG4</accession>
<dbReference type="Pfam" id="PF01641">
    <property type="entry name" value="SelR"/>
    <property type="match status" value="1"/>
</dbReference>
<dbReference type="GO" id="GO:0006979">
    <property type="term" value="P:response to oxidative stress"/>
    <property type="evidence" value="ECO:0007669"/>
    <property type="project" value="InterPro"/>
</dbReference>
<dbReference type="InterPro" id="IPR002579">
    <property type="entry name" value="Met_Sox_Rdtase_MsrB_dom"/>
</dbReference>
<dbReference type="InterPro" id="IPR011057">
    <property type="entry name" value="Mss4-like_sf"/>
</dbReference>